<gene>
    <name evidence="1" type="ORF">RFI_01963</name>
</gene>
<comment type="caution">
    <text evidence="1">The sequence shown here is derived from an EMBL/GenBank/DDBJ whole genome shotgun (WGS) entry which is preliminary data.</text>
</comment>
<protein>
    <submittedName>
        <fullName evidence="1">Uncharacterized protein</fullName>
    </submittedName>
</protein>
<dbReference type="Proteomes" id="UP000023152">
    <property type="component" value="Unassembled WGS sequence"/>
</dbReference>
<dbReference type="AlphaFoldDB" id="X6PAB5"/>
<evidence type="ECO:0000313" key="1">
    <source>
        <dbReference type="EMBL" id="ETO35111.1"/>
    </source>
</evidence>
<name>X6PAB5_RETFI</name>
<accession>X6PAB5</accession>
<evidence type="ECO:0000313" key="2">
    <source>
        <dbReference type="Proteomes" id="UP000023152"/>
    </source>
</evidence>
<proteinExistence type="predicted"/>
<dbReference type="EMBL" id="ASPP01001948">
    <property type="protein sequence ID" value="ETO35111.1"/>
    <property type="molecule type" value="Genomic_DNA"/>
</dbReference>
<keyword evidence="2" id="KW-1185">Reference proteome</keyword>
<reference evidence="1 2" key="1">
    <citation type="journal article" date="2013" name="Curr. Biol.">
        <title>The Genome of the Foraminiferan Reticulomyxa filosa.</title>
        <authorList>
            <person name="Glockner G."/>
            <person name="Hulsmann N."/>
            <person name="Schleicher M."/>
            <person name="Noegel A.A."/>
            <person name="Eichinger L."/>
            <person name="Gallinger C."/>
            <person name="Pawlowski J."/>
            <person name="Sierra R."/>
            <person name="Euteneuer U."/>
            <person name="Pillet L."/>
            <person name="Moustafa A."/>
            <person name="Platzer M."/>
            <person name="Groth M."/>
            <person name="Szafranski K."/>
            <person name="Schliwa M."/>
        </authorList>
    </citation>
    <scope>NUCLEOTIDE SEQUENCE [LARGE SCALE GENOMIC DNA]</scope>
</reference>
<organism evidence="1 2">
    <name type="scientific">Reticulomyxa filosa</name>
    <dbReference type="NCBI Taxonomy" id="46433"/>
    <lineage>
        <taxon>Eukaryota</taxon>
        <taxon>Sar</taxon>
        <taxon>Rhizaria</taxon>
        <taxon>Retaria</taxon>
        <taxon>Foraminifera</taxon>
        <taxon>Monothalamids</taxon>
        <taxon>Reticulomyxidae</taxon>
        <taxon>Reticulomyxa</taxon>
    </lineage>
</organism>
<sequence length="129" mass="15101">MWIVILFFKDSNNSRWELSEEVKRSASKGLIAKVFNVQINVKAVDHNDEFDLYIEDFSDETFAGTPFYFFTQFPPAVVAAFEKQLLGRHLSLFKAWIFLKIEEIKHFVICFFPTAVNDKKLTKELKQAK</sequence>